<keyword evidence="3" id="KW-0378">Hydrolase</keyword>
<evidence type="ECO:0000256" key="4">
    <source>
        <dbReference type="SAM" id="SignalP"/>
    </source>
</evidence>
<evidence type="ECO:0000313" key="7">
    <source>
        <dbReference type="Proteomes" id="UP001165292"/>
    </source>
</evidence>
<feature type="signal peptide" evidence="4">
    <location>
        <begin position="1"/>
        <end position="20"/>
    </location>
</feature>
<dbReference type="InterPro" id="IPR016071">
    <property type="entry name" value="Staphylococal_nuclease_OB-fold"/>
</dbReference>
<dbReference type="PANTHER" id="PTHR12302:SF3">
    <property type="entry name" value="SERINE_THREONINE-PROTEIN KINASE 31"/>
    <property type="match status" value="1"/>
</dbReference>
<evidence type="ECO:0000256" key="1">
    <source>
        <dbReference type="ARBA" id="ARBA00022722"/>
    </source>
</evidence>
<accession>A0AA41WPW9</accession>
<name>A0AA41WPW9_9GAMM</name>
<dbReference type="GO" id="GO:0005737">
    <property type="term" value="C:cytoplasm"/>
    <property type="evidence" value="ECO:0007669"/>
    <property type="project" value="TreeGrafter"/>
</dbReference>
<dbReference type="SMART" id="SM00318">
    <property type="entry name" value="SNc"/>
    <property type="match status" value="1"/>
</dbReference>
<sequence>MVASSSVGLALLLLCAPAFAAQLECRVASVTRGDTLMCLTVDNRQELIRLRGIDAPGRKEPFAVRARQHLADLAHGKSATVHWTYRDHHGRIIGAVWVEPVDCPGCGHTLDVGRAQLASGMARWAQRYASQQPVEERYAYEFEESEARARRTGLWRKFKESSQAQAGQ</sequence>
<dbReference type="GO" id="GO:0016787">
    <property type="term" value="F:hydrolase activity"/>
    <property type="evidence" value="ECO:0007669"/>
    <property type="project" value="UniProtKB-KW"/>
</dbReference>
<proteinExistence type="predicted"/>
<dbReference type="Gene3D" id="2.40.50.90">
    <property type="match status" value="1"/>
</dbReference>
<keyword evidence="4" id="KW-0732">Signal</keyword>
<dbReference type="PANTHER" id="PTHR12302">
    <property type="entry name" value="EBNA2 BINDING PROTEIN P100"/>
    <property type="match status" value="1"/>
</dbReference>
<dbReference type="InterPro" id="IPR035437">
    <property type="entry name" value="SNase_OB-fold_sf"/>
</dbReference>
<evidence type="ECO:0000259" key="5">
    <source>
        <dbReference type="PROSITE" id="PS50830"/>
    </source>
</evidence>
<dbReference type="EMBL" id="JAMYBS010000038">
    <property type="protein sequence ID" value="MCO7546890.1"/>
    <property type="molecule type" value="Genomic_DNA"/>
</dbReference>
<reference evidence="6" key="1">
    <citation type="submission" date="2022-06" db="EMBL/GenBank/DDBJ databases">
        <title>Detection of beta-lactamases in bacteria of animal origin.</title>
        <authorList>
            <person name="Mlynarcik P."/>
            <person name="Zdarska V."/>
            <person name="Chudobova H."/>
            <person name="Prochazkova P."/>
            <person name="Hricova K."/>
            <person name="Mezerova K."/>
            <person name="Bardon J."/>
            <person name="Dolejska M."/>
            <person name="Sukkar I."/>
            <person name="Kolar M."/>
        </authorList>
    </citation>
    <scope>NUCLEOTIDE SEQUENCE</scope>
    <source>
        <strain evidence="6">S 300-3</strain>
    </source>
</reference>
<protein>
    <submittedName>
        <fullName evidence="6">Thermonuclease family protein</fullName>
    </submittedName>
</protein>
<feature type="domain" description="TNase-like" evidence="5">
    <location>
        <begin position="21"/>
        <end position="157"/>
    </location>
</feature>
<evidence type="ECO:0000313" key="6">
    <source>
        <dbReference type="EMBL" id="MCO7546890.1"/>
    </source>
</evidence>
<dbReference type="PROSITE" id="PS50830">
    <property type="entry name" value="TNASE_3"/>
    <property type="match status" value="1"/>
</dbReference>
<comment type="caution">
    <text evidence="6">The sequence shown here is derived from an EMBL/GenBank/DDBJ whole genome shotgun (WGS) entry which is preliminary data.</text>
</comment>
<dbReference type="SUPFAM" id="SSF50199">
    <property type="entry name" value="Staphylococcal nuclease"/>
    <property type="match status" value="1"/>
</dbReference>
<feature type="chain" id="PRO_5041317486" evidence="4">
    <location>
        <begin position="21"/>
        <end position="168"/>
    </location>
</feature>
<organism evidence="6 7">
    <name type="scientific">Stutzerimonas nitrititolerans</name>
    <dbReference type="NCBI Taxonomy" id="2482751"/>
    <lineage>
        <taxon>Bacteria</taxon>
        <taxon>Pseudomonadati</taxon>
        <taxon>Pseudomonadota</taxon>
        <taxon>Gammaproteobacteria</taxon>
        <taxon>Pseudomonadales</taxon>
        <taxon>Pseudomonadaceae</taxon>
        <taxon>Stutzerimonas</taxon>
    </lineage>
</organism>
<evidence type="ECO:0000256" key="2">
    <source>
        <dbReference type="ARBA" id="ARBA00022759"/>
    </source>
</evidence>
<dbReference type="Pfam" id="PF00565">
    <property type="entry name" value="SNase"/>
    <property type="match status" value="1"/>
</dbReference>
<gene>
    <name evidence="6" type="ORF">NJF43_19250</name>
</gene>
<keyword evidence="2" id="KW-0255">Endonuclease</keyword>
<dbReference type="Proteomes" id="UP001165292">
    <property type="component" value="Unassembled WGS sequence"/>
</dbReference>
<dbReference type="AlphaFoldDB" id="A0AA41WPW9"/>
<evidence type="ECO:0000256" key="3">
    <source>
        <dbReference type="ARBA" id="ARBA00022801"/>
    </source>
</evidence>
<keyword evidence="1" id="KW-0540">Nuclease</keyword>
<dbReference type="RefSeq" id="WP_253164904.1">
    <property type="nucleotide sequence ID" value="NZ_JAMYBS010000038.1"/>
</dbReference>
<dbReference type="GO" id="GO:0004519">
    <property type="term" value="F:endonuclease activity"/>
    <property type="evidence" value="ECO:0007669"/>
    <property type="project" value="UniProtKB-KW"/>
</dbReference>